<dbReference type="RefSeq" id="WP_107153826.1">
    <property type="nucleotide sequence ID" value="NZ_PYUC01000018.1"/>
</dbReference>
<keyword evidence="9" id="KW-0675">Receptor</keyword>
<dbReference type="PANTHER" id="PTHR40980:SF4">
    <property type="entry name" value="TONB-DEPENDENT RECEPTOR-LIKE BETA-BARREL DOMAIN-CONTAINING PROTEIN"/>
    <property type="match status" value="1"/>
</dbReference>
<evidence type="ECO:0000259" key="7">
    <source>
        <dbReference type="Pfam" id="PF00593"/>
    </source>
</evidence>
<sequence length="936" mass="101799">MFDQQVGRRYWRLSALAFATAAAWSSLACAAAQVPADETESSAAGEQTTDKDQQVQRFGHVDVTRKRAVSGAAVATKQTQDRVMDVLTKEQIETLPDATVTEVVKRVAGVSVSFNSDNVNGRDEAQFVAIRGLDASYNNISFDGAPMASTDQTSRGVRTNMLPSSLVKQVQVFKTWQPDQDPNAVGGSVNIVTRSAFDNGGKPYFSATGALGHADATGKVLSGAEGLARKADMAWSATFGPSQAVGLVIAANYEKQNTYSLGHMTTDNIFYNFYNANGSLANPAATGGANLGNGLPVPQQFKYWQYRKNLERQGVDAKLEAKFTPDVYGFVSLGYNVENMHELRDENIIDVGRTTGVSSNPVINQTATSGQFALGEAEAGVQQSKIDRTVENVQGGLDWHLGDDRILSFRSSFSKASQWNPQTAVKYIYGNLKYGASGTQPSIVGIPGMATTYDTSGFDPAVSVVNPSGFVNPANWQPLYWRTDNIRIDDRVGDLKLDFRQNMDLDSRGLGYAIGVDYRSLGHNYNEAFNAYFPTGSGMTMAGVGGASGTTLPYTNGLPFMTIDLNKAWQQLLSNGSLVAANVNNLASSLQNDYSHTEQTAAGYAMASWRTDRLSAMIGLRQDNTRLSTTGNVRNTVGGTTTWQSVTNDSKYNFTLPAASLVFDATPAVRLKLAASKTIGRPTYDDYAPNTSISESSDGSLTVVTGNPNIKPRESTNLDLSAEWYLPHSGLVSLAAFHKQIKNEIYSLTRQGTLFYDGLTRTASITQPLNSSSSKLDGIELNFVQSSLGWLTRYLQGFGFSGNLTLLSGRLNAITSSGSTRTINRLVNQPDQIRNLSIFYNYRKFGITVAYNWIGTSLRAVDASLPRQDVYWQARKEIDLQARYDIGSGWQTFFEVANLTGSPVVAVTGQNRNLLKDKFSIGRTFWLGLTYTPKHL</sequence>
<feature type="domain" description="TonB-dependent receptor-like beta-barrel" evidence="7">
    <location>
        <begin position="467"/>
        <end position="899"/>
    </location>
</feature>
<dbReference type="Gene3D" id="2.170.130.10">
    <property type="entry name" value="TonB-dependent receptor, plug domain"/>
    <property type="match status" value="1"/>
</dbReference>
<proteinExistence type="inferred from homology"/>
<comment type="similarity">
    <text evidence="2 5">Belongs to the TonB-dependent receptor family.</text>
</comment>
<dbReference type="InterPro" id="IPR036942">
    <property type="entry name" value="Beta-barrel_TonB_sf"/>
</dbReference>
<dbReference type="EMBL" id="PYUC01000018">
    <property type="protein sequence ID" value="PTB17527.1"/>
    <property type="molecule type" value="Genomic_DNA"/>
</dbReference>
<evidence type="ECO:0000256" key="2">
    <source>
        <dbReference type="ARBA" id="ARBA00009810"/>
    </source>
</evidence>
<protein>
    <submittedName>
        <fullName evidence="9">TonB-dependent receptor</fullName>
    </submittedName>
</protein>
<dbReference type="InterPro" id="IPR012910">
    <property type="entry name" value="Plug_dom"/>
</dbReference>
<dbReference type="NCBIfam" id="TIGR01782">
    <property type="entry name" value="TonB-Xanth-Caul"/>
    <property type="match status" value="1"/>
</dbReference>
<keyword evidence="3 5" id="KW-0472">Membrane</keyword>
<keyword evidence="5" id="KW-0798">TonB box</keyword>
<dbReference type="PANTHER" id="PTHR40980">
    <property type="entry name" value="PLUG DOMAIN-CONTAINING PROTEIN"/>
    <property type="match status" value="1"/>
</dbReference>
<feature type="domain" description="TonB-dependent receptor plug" evidence="8">
    <location>
        <begin position="78"/>
        <end position="187"/>
    </location>
</feature>
<evidence type="ECO:0000256" key="6">
    <source>
        <dbReference type="SAM" id="SignalP"/>
    </source>
</evidence>
<dbReference type="InterPro" id="IPR000531">
    <property type="entry name" value="Beta-barrel_TonB"/>
</dbReference>
<feature type="signal peptide" evidence="6">
    <location>
        <begin position="1"/>
        <end position="30"/>
    </location>
</feature>
<accession>A0A2T3XM60</accession>
<feature type="chain" id="PRO_5015716301" evidence="6">
    <location>
        <begin position="31"/>
        <end position="936"/>
    </location>
</feature>
<evidence type="ECO:0000313" key="10">
    <source>
        <dbReference type="Proteomes" id="UP000240638"/>
    </source>
</evidence>
<dbReference type="Pfam" id="PF00593">
    <property type="entry name" value="TonB_dep_Rec_b-barrel"/>
    <property type="match status" value="1"/>
</dbReference>
<evidence type="ECO:0000256" key="5">
    <source>
        <dbReference type="RuleBase" id="RU003357"/>
    </source>
</evidence>
<dbReference type="SUPFAM" id="SSF56935">
    <property type="entry name" value="Porins"/>
    <property type="match status" value="1"/>
</dbReference>
<organism evidence="9 10">
    <name type="scientific">Trinickia symbiotica</name>
    <dbReference type="NCBI Taxonomy" id="863227"/>
    <lineage>
        <taxon>Bacteria</taxon>
        <taxon>Pseudomonadati</taxon>
        <taxon>Pseudomonadota</taxon>
        <taxon>Betaproteobacteria</taxon>
        <taxon>Burkholderiales</taxon>
        <taxon>Burkholderiaceae</taxon>
        <taxon>Trinickia</taxon>
    </lineage>
</organism>
<dbReference type="InterPro" id="IPR010104">
    <property type="entry name" value="TonB_rcpt_bac"/>
</dbReference>
<comment type="caution">
    <text evidence="9">The sequence shown here is derived from an EMBL/GenBank/DDBJ whole genome shotgun (WGS) entry which is preliminary data.</text>
</comment>
<dbReference type="AlphaFoldDB" id="A0A2T3XM60"/>
<keyword evidence="4" id="KW-0998">Cell outer membrane</keyword>
<evidence type="ECO:0000256" key="4">
    <source>
        <dbReference type="ARBA" id="ARBA00023237"/>
    </source>
</evidence>
<name>A0A2T3XM60_9BURK</name>
<evidence type="ECO:0000313" key="9">
    <source>
        <dbReference type="EMBL" id="PTB17527.1"/>
    </source>
</evidence>
<dbReference type="Pfam" id="PF07715">
    <property type="entry name" value="Plug"/>
    <property type="match status" value="1"/>
</dbReference>
<dbReference type="Proteomes" id="UP000240638">
    <property type="component" value="Unassembled WGS sequence"/>
</dbReference>
<dbReference type="GO" id="GO:0009279">
    <property type="term" value="C:cell outer membrane"/>
    <property type="evidence" value="ECO:0007669"/>
    <property type="project" value="UniProtKB-SubCell"/>
</dbReference>
<evidence type="ECO:0000256" key="1">
    <source>
        <dbReference type="ARBA" id="ARBA00004442"/>
    </source>
</evidence>
<evidence type="ECO:0000259" key="8">
    <source>
        <dbReference type="Pfam" id="PF07715"/>
    </source>
</evidence>
<reference evidence="9 10" key="1">
    <citation type="submission" date="2018-03" db="EMBL/GenBank/DDBJ databases">
        <title>Whole genome analyses suggest that Burkholderia sensu lato contains two further novel genera in the rhizoxinica-symbiotica group Mycetohabitans gen. nov., and Trinickia gen. nov.: implications for the evolution of diazotrophy and nodulation in the Burkholderiaceae.</title>
        <authorList>
            <person name="Estrada De Los Santos P."/>
            <person name="Palmer M."/>
            <person name="Chavez-Ramirez B."/>
            <person name="Steenkamp E.T."/>
            <person name="Hirsch A.M."/>
            <person name="Manyaka P."/>
            <person name="Maluk M."/>
            <person name="Lafos M."/>
            <person name="Crook M."/>
            <person name="Gross E."/>
            <person name="Simon M.F."/>
            <person name="Bueno Dos Reis Junior F."/>
            <person name="Poole P.S."/>
            <person name="Venter S.N."/>
            <person name="James E.K."/>
        </authorList>
    </citation>
    <scope>NUCLEOTIDE SEQUENCE [LARGE SCALE GENOMIC DNA]</scope>
    <source>
        <strain evidence="9 10">JPY-366</strain>
    </source>
</reference>
<evidence type="ECO:0000256" key="3">
    <source>
        <dbReference type="ARBA" id="ARBA00023136"/>
    </source>
</evidence>
<dbReference type="Gene3D" id="2.40.170.20">
    <property type="entry name" value="TonB-dependent receptor, beta-barrel domain"/>
    <property type="match status" value="1"/>
</dbReference>
<keyword evidence="6" id="KW-0732">Signal</keyword>
<comment type="subcellular location">
    <subcellularLocation>
        <location evidence="1 5">Cell outer membrane</location>
    </subcellularLocation>
</comment>
<dbReference type="InterPro" id="IPR037066">
    <property type="entry name" value="Plug_dom_sf"/>
</dbReference>
<gene>
    <name evidence="9" type="ORF">C9I57_28000</name>
</gene>